<dbReference type="EMBL" id="CP072801">
    <property type="protein sequence ID" value="QTR44705.1"/>
    <property type="molecule type" value="Genomic_DNA"/>
</dbReference>
<keyword evidence="1" id="KW-1133">Transmembrane helix</keyword>
<dbReference type="Proteomes" id="UP000672039">
    <property type="component" value="Chromosome"/>
</dbReference>
<evidence type="ECO:0000256" key="1">
    <source>
        <dbReference type="SAM" id="Phobius"/>
    </source>
</evidence>
<protein>
    <submittedName>
        <fullName evidence="2">DUF2254 domain-containing protein</fullName>
    </submittedName>
</protein>
<feature type="transmembrane region" description="Helical" evidence="1">
    <location>
        <begin position="70"/>
        <end position="95"/>
    </location>
</feature>
<dbReference type="InterPro" id="IPR018723">
    <property type="entry name" value="DUF2254_membrane"/>
</dbReference>
<proteinExistence type="predicted"/>
<dbReference type="RefSeq" id="WP_210221162.1">
    <property type="nucleotide sequence ID" value="NZ_CP072801.1"/>
</dbReference>
<dbReference type="Pfam" id="PF10011">
    <property type="entry name" value="DUF2254"/>
    <property type="match status" value="1"/>
</dbReference>
<feature type="transmembrane region" description="Helical" evidence="1">
    <location>
        <begin position="20"/>
        <end position="43"/>
    </location>
</feature>
<name>A0ABX7WMX9_9GAMM</name>
<keyword evidence="1" id="KW-0472">Membrane</keyword>
<organism evidence="2 3">
    <name type="scientific">Thiothrix litoralis</name>
    <dbReference type="NCBI Taxonomy" id="2891210"/>
    <lineage>
        <taxon>Bacteria</taxon>
        <taxon>Pseudomonadati</taxon>
        <taxon>Pseudomonadota</taxon>
        <taxon>Gammaproteobacteria</taxon>
        <taxon>Thiotrichales</taxon>
        <taxon>Thiotrichaceae</taxon>
        <taxon>Thiothrix</taxon>
    </lineage>
</organism>
<sequence length="453" mass="50731">MSGDNALKTRILHLLELLTVNFWMIPLLFLVMATILSFVNIYLDRVLFTGWGEILPFPFYFKDADNFHSLLSLTASAMLGVTGVAFSITIASLTLASQQFGPRLLRNFMKTQFNQVVMGFFIGTFLYCVLLLQFSSTLEEINLTPVISLTTLLGLIITDLLLLVFFFHHTAMSIQADTIITEVHQELSERLEALFPETLETSEHLPAAALQSQEHERFETQGDVVRVQQAGYLQAIDVTGLRDYVTEQDMALKLAVRPGDFLMQNCGLGWCLNQDALDEAKQAAINSYLIVGNTRTAEQDAEYAVRQLVEIAVRAMSPGINDPFTAITCIDRLGNALAFLLNRQFPAEQYFDENARLRLQLKPFTFSGIMAAAFNQIRQNTAFHVAVIISLLETLRSLAAQARTPEQQSAIRKQADAIHVACQDEIKARADLEDIKACYQAVYRFLPVPSNSQ</sequence>
<evidence type="ECO:0000313" key="2">
    <source>
        <dbReference type="EMBL" id="QTR44705.1"/>
    </source>
</evidence>
<keyword evidence="1" id="KW-0812">Transmembrane</keyword>
<accession>A0ABX7WMX9</accession>
<keyword evidence="3" id="KW-1185">Reference proteome</keyword>
<feature type="transmembrane region" description="Helical" evidence="1">
    <location>
        <begin position="116"/>
        <end position="134"/>
    </location>
</feature>
<evidence type="ECO:0000313" key="3">
    <source>
        <dbReference type="Proteomes" id="UP000672039"/>
    </source>
</evidence>
<feature type="transmembrane region" description="Helical" evidence="1">
    <location>
        <begin position="146"/>
        <end position="167"/>
    </location>
</feature>
<gene>
    <name evidence="2" type="ORF">J9253_11710</name>
</gene>
<reference evidence="2 3" key="1">
    <citation type="submission" date="2021-04" db="EMBL/GenBank/DDBJ databases">
        <title>Genomics, taxonomy and metabolism of representatives of sulfur bacteria of the genus Thiothrix: Thiothrix fructosivorans QT, Thiothrix unzii A1T and three new species, Thiothrix subterranea sp. nov., Thiothrix litoralis sp. nov. and 'Candidatus Thiothrix anitrata' sp. nov.</title>
        <authorList>
            <person name="Ravin N.V."/>
            <person name="Smolyakov D."/>
            <person name="Rudenko T.S."/>
            <person name="Mardanov A.V."/>
            <person name="Beletsky A.V."/>
            <person name="Markov N.D."/>
            <person name="Fomenkov A.I."/>
            <person name="Roberts R.J."/>
            <person name="Karnachuk O.V."/>
            <person name="Novikov A."/>
            <person name="Grabovich M.Y."/>
        </authorList>
    </citation>
    <scope>NUCLEOTIDE SEQUENCE [LARGE SCALE GENOMIC DNA]</scope>
    <source>
        <strain evidence="2 3">AS</strain>
    </source>
</reference>